<gene>
    <name evidence="4" type="ORF">EXIGLDRAFT_698979</name>
</gene>
<feature type="region of interest" description="Disordered" evidence="2">
    <location>
        <begin position="1"/>
        <end position="23"/>
    </location>
</feature>
<feature type="compositionally biased region" description="Polar residues" evidence="2">
    <location>
        <begin position="132"/>
        <end position="142"/>
    </location>
</feature>
<sequence length="561" mass="63166">MSDPKTDRSEVEDEGRKGGRVASRMRRFLSSTVALATATSRRAWAKGKGVKLRASSEPAARWETRTVQKERRNQVWGLEDHCDLRDLATLAQFRYQTPADQIGPAHLAQLQQATPATRRNQTDRDEPPHMQATATTPPSFTGESKKEAQEFLRDFKRFTAILAAPLTRAQRKKHLANAFEPFVQEDTAAWEWWQGLTPEQRQDWDQIEALFNVEWARPRAAQLELGERMALFRAKKLTREELDTRVPITGTKESRWRHSEFAEELERLGNKTGVQADLLIIEALDLLPPGVRRIMRKWSDQQQGGADWGDFCAHLGGLGKTAIDVEQESFDSQARHAQALQETTALLERQNEEIKQLQKTVAAQRTPSPTRGRGYGRGLPPYASRESSPAAQARRWGELEHIDPNPIAVTYRRTPPPQTPRAEATPPRATSTPSAAPPNTPSETRTLICFRCGGEGHKVYGCTSTTPLPASEQEALVNRTIRRPRFTPGTPQSATPTGHRFWPPPTPQTPSPAERPRPVYYLDDVYDQYNDADEDDYEAQLALAHVTFYGDDEGKGLETEQ</sequence>
<dbReference type="STRING" id="1314781.A0A165E0E3"/>
<name>A0A165E0E3_EXIGL</name>
<dbReference type="InParanoid" id="A0A165E0E3"/>
<evidence type="ECO:0000256" key="1">
    <source>
        <dbReference type="PROSITE-ProRule" id="PRU00047"/>
    </source>
</evidence>
<feature type="compositionally biased region" description="Basic and acidic residues" evidence="2">
    <location>
        <begin position="1"/>
        <end position="17"/>
    </location>
</feature>
<dbReference type="Proteomes" id="UP000077266">
    <property type="component" value="Unassembled WGS sequence"/>
</dbReference>
<organism evidence="4 5">
    <name type="scientific">Exidia glandulosa HHB12029</name>
    <dbReference type="NCBI Taxonomy" id="1314781"/>
    <lineage>
        <taxon>Eukaryota</taxon>
        <taxon>Fungi</taxon>
        <taxon>Dikarya</taxon>
        <taxon>Basidiomycota</taxon>
        <taxon>Agaricomycotina</taxon>
        <taxon>Agaricomycetes</taxon>
        <taxon>Auriculariales</taxon>
        <taxon>Exidiaceae</taxon>
        <taxon>Exidia</taxon>
    </lineage>
</organism>
<dbReference type="PROSITE" id="PS50158">
    <property type="entry name" value="ZF_CCHC"/>
    <property type="match status" value="1"/>
</dbReference>
<feature type="compositionally biased region" description="Low complexity" evidence="2">
    <location>
        <begin position="420"/>
        <end position="434"/>
    </location>
</feature>
<feature type="region of interest" description="Disordered" evidence="2">
    <location>
        <begin position="484"/>
        <end position="517"/>
    </location>
</feature>
<evidence type="ECO:0000259" key="3">
    <source>
        <dbReference type="PROSITE" id="PS50158"/>
    </source>
</evidence>
<feature type="compositionally biased region" description="Polar residues" evidence="2">
    <location>
        <begin position="357"/>
        <end position="369"/>
    </location>
</feature>
<evidence type="ECO:0000313" key="5">
    <source>
        <dbReference type="Proteomes" id="UP000077266"/>
    </source>
</evidence>
<feature type="domain" description="CCHC-type" evidence="3">
    <location>
        <begin position="449"/>
        <end position="464"/>
    </location>
</feature>
<accession>A0A165E0E3</accession>
<feature type="region of interest" description="Disordered" evidence="2">
    <location>
        <begin position="356"/>
        <end position="442"/>
    </location>
</feature>
<evidence type="ECO:0000313" key="4">
    <source>
        <dbReference type="EMBL" id="KZV85798.1"/>
    </source>
</evidence>
<keyword evidence="1" id="KW-0863">Zinc-finger</keyword>
<dbReference type="EMBL" id="KV426176">
    <property type="protein sequence ID" value="KZV85798.1"/>
    <property type="molecule type" value="Genomic_DNA"/>
</dbReference>
<dbReference type="GO" id="GO:0003676">
    <property type="term" value="F:nucleic acid binding"/>
    <property type="evidence" value="ECO:0007669"/>
    <property type="project" value="InterPro"/>
</dbReference>
<keyword evidence="1" id="KW-0479">Metal-binding</keyword>
<protein>
    <recommendedName>
        <fullName evidence="3">CCHC-type domain-containing protein</fullName>
    </recommendedName>
</protein>
<dbReference type="InterPro" id="IPR001878">
    <property type="entry name" value="Znf_CCHC"/>
</dbReference>
<proteinExistence type="predicted"/>
<dbReference type="GO" id="GO:0008270">
    <property type="term" value="F:zinc ion binding"/>
    <property type="evidence" value="ECO:0007669"/>
    <property type="project" value="UniProtKB-KW"/>
</dbReference>
<reference evidence="4 5" key="1">
    <citation type="journal article" date="2016" name="Mol. Biol. Evol.">
        <title>Comparative Genomics of Early-Diverging Mushroom-Forming Fungi Provides Insights into the Origins of Lignocellulose Decay Capabilities.</title>
        <authorList>
            <person name="Nagy L.G."/>
            <person name="Riley R."/>
            <person name="Tritt A."/>
            <person name="Adam C."/>
            <person name="Daum C."/>
            <person name="Floudas D."/>
            <person name="Sun H."/>
            <person name="Yadav J.S."/>
            <person name="Pangilinan J."/>
            <person name="Larsson K.H."/>
            <person name="Matsuura K."/>
            <person name="Barry K."/>
            <person name="Labutti K."/>
            <person name="Kuo R."/>
            <person name="Ohm R.A."/>
            <person name="Bhattacharya S.S."/>
            <person name="Shirouzu T."/>
            <person name="Yoshinaga Y."/>
            <person name="Martin F.M."/>
            <person name="Grigoriev I.V."/>
            <person name="Hibbett D.S."/>
        </authorList>
    </citation>
    <scope>NUCLEOTIDE SEQUENCE [LARGE SCALE GENOMIC DNA]</scope>
    <source>
        <strain evidence="4 5">HHB12029</strain>
    </source>
</reference>
<dbReference type="AlphaFoldDB" id="A0A165E0E3"/>
<evidence type="ECO:0000256" key="2">
    <source>
        <dbReference type="SAM" id="MobiDB-lite"/>
    </source>
</evidence>
<keyword evidence="5" id="KW-1185">Reference proteome</keyword>
<dbReference type="OrthoDB" id="10641057at2759"/>
<keyword evidence="1" id="KW-0862">Zinc</keyword>
<feature type="region of interest" description="Disordered" evidence="2">
    <location>
        <begin position="112"/>
        <end position="146"/>
    </location>
</feature>